<evidence type="ECO:0000256" key="6">
    <source>
        <dbReference type="ARBA" id="ARBA00022837"/>
    </source>
</evidence>
<keyword evidence="5" id="KW-0732">Signal</keyword>
<dbReference type="STRING" id="1120975.SAMN02746064_02045"/>
<dbReference type="EMBL" id="FQTU01000017">
    <property type="protein sequence ID" value="SHF17359.1"/>
    <property type="molecule type" value="Genomic_DNA"/>
</dbReference>
<feature type="domain" description="Pel9A-like right handed beta-helix region" evidence="10">
    <location>
        <begin position="30"/>
        <end position="75"/>
    </location>
</feature>
<accession>A0A1M4ZH47</accession>
<dbReference type="InterPro" id="IPR011050">
    <property type="entry name" value="Pectin_lyase_fold/virulence"/>
</dbReference>
<evidence type="ECO:0000256" key="8">
    <source>
        <dbReference type="ARBA" id="ARBA00038263"/>
    </source>
</evidence>
<reference evidence="11 12" key="1">
    <citation type="submission" date="2016-11" db="EMBL/GenBank/DDBJ databases">
        <authorList>
            <person name="Jaros S."/>
            <person name="Januszkiewicz K."/>
            <person name="Wedrychowicz H."/>
        </authorList>
    </citation>
    <scope>NUCLEOTIDE SEQUENCE [LARGE SCALE GENOMIC DNA]</scope>
    <source>
        <strain evidence="11 12">DSM 14828</strain>
    </source>
</reference>
<evidence type="ECO:0000256" key="3">
    <source>
        <dbReference type="ARBA" id="ARBA00022525"/>
    </source>
</evidence>
<keyword evidence="12" id="KW-1185">Reference proteome</keyword>
<comment type="cofactor">
    <cofactor evidence="1">
        <name>Ca(2+)</name>
        <dbReference type="ChEBI" id="CHEBI:29108"/>
    </cofactor>
</comment>
<dbReference type="PROSITE" id="PS51257">
    <property type="entry name" value="PROKAR_LIPOPROTEIN"/>
    <property type="match status" value="1"/>
</dbReference>
<organism evidence="11 12">
    <name type="scientific">Alkalibacter saccharofermentans DSM 14828</name>
    <dbReference type="NCBI Taxonomy" id="1120975"/>
    <lineage>
        <taxon>Bacteria</taxon>
        <taxon>Bacillati</taxon>
        <taxon>Bacillota</taxon>
        <taxon>Clostridia</taxon>
        <taxon>Eubacteriales</taxon>
        <taxon>Eubacteriaceae</taxon>
        <taxon>Alkalibacter</taxon>
    </lineage>
</organism>
<dbReference type="Gene3D" id="2.160.20.10">
    <property type="entry name" value="Single-stranded right-handed beta-helix, Pectin lyase-like"/>
    <property type="match status" value="1"/>
</dbReference>
<evidence type="ECO:0000313" key="11">
    <source>
        <dbReference type="EMBL" id="SHF17359.1"/>
    </source>
</evidence>
<sequence>MKRIKMLAAMVLLVIPVLFLGCNLDVEEEQNVYYVSTQGNDESPGTFDEPWRTIQKASENMVAGDTVYLREGVYNEAVTVSTSGEVDNYITISNYQDETVVVDGEGIDWGYNWSSLFDINTQSYLRIEGIRVINSRWAGFGSTTDDKGSSYVEILNCSTYNTQASGIIFMNAENIIIEGNSIERASINTSGSQEGISLDNVDYFEIKNNKVFNFTNDVPGRGGEAIDAKNGSSYGKIYGNEVYNIPKIGIYIDSYEGEQKDIEVYDNIIYSCGQGITLANEKGGYLRDVVVRNNDISYCSWGLAIGGWNDGYSHEMENISFVDNKLTGISRSGIYLNNPDAINVVIKGNQIQGTSSYVPIRLNGGNLSETVIDGNYFDRISGDHPVGTNYNMLE</sequence>
<dbReference type="AlphaFoldDB" id="A0A1M4ZH47"/>
<dbReference type="GO" id="GO:0016837">
    <property type="term" value="F:carbon-oxygen lyase activity, acting on polysaccharides"/>
    <property type="evidence" value="ECO:0007669"/>
    <property type="project" value="TreeGrafter"/>
</dbReference>
<evidence type="ECO:0000256" key="5">
    <source>
        <dbReference type="ARBA" id="ARBA00022729"/>
    </source>
</evidence>
<dbReference type="InterPro" id="IPR039448">
    <property type="entry name" value="Beta_helix"/>
</dbReference>
<evidence type="ECO:0000259" key="9">
    <source>
        <dbReference type="Pfam" id="PF13229"/>
    </source>
</evidence>
<evidence type="ECO:0000256" key="2">
    <source>
        <dbReference type="ARBA" id="ARBA00004613"/>
    </source>
</evidence>
<proteinExistence type="inferred from homology"/>
<dbReference type="InterPro" id="IPR012334">
    <property type="entry name" value="Pectin_lyas_fold"/>
</dbReference>
<keyword evidence="4" id="KW-0479">Metal-binding</keyword>
<dbReference type="OrthoDB" id="9795486at2"/>
<evidence type="ECO:0000256" key="1">
    <source>
        <dbReference type="ARBA" id="ARBA00001913"/>
    </source>
</evidence>
<dbReference type="GO" id="GO:0005576">
    <property type="term" value="C:extracellular region"/>
    <property type="evidence" value="ECO:0007669"/>
    <property type="project" value="UniProtKB-SubCell"/>
</dbReference>
<comment type="similarity">
    <text evidence="8">Belongs to the polysaccharide lyase 9 family.</text>
</comment>
<evidence type="ECO:0000313" key="12">
    <source>
        <dbReference type="Proteomes" id="UP000184251"/>
    </source>
</evidence>
<keyword evidence="3" id="KW-0964">Secreted</keyword>
<comment type="subcellular location">
    <subcellularLocation>
        <location evidence="2">Secreted</location>
    </subcellularLocation>
</comment>
<dbReference type="PANTHER" id="PTHR40088:SF1">
    <property type="entry name" value="PECTATE LYASE PEL9"/>
    <property type="match status" value="1"/>
</dbReference>
<dbReference type="InterPro" id="IPR052052">
    <property type="entry name" value="Polysaccharide_Lyase_9"/>
</dbReference>
<name>A0A1M4ZH47_9FIRM</name>
<dbReference type="Proteomes" id="UP000184251">
    <property type="component" value="Unassembled WGS sequence"/>
</dbReference>
<keyword evidence="7" id="KW-0456">Lyase</keyword>
<keyword evidence="6" id="KW-0106">Calcium</keyword>
<dbReference type="Pfam" id="PF22842">
    <property type="entry name" value="Pel9A-like_beta_helix"/>
    <property type="match status" value="1"/>
</dbReference>
<dbReference type="InterPro" id="IPR006626">
    <property type="entry name" value="PbH1"/>
</dbReference>
<dbReference type="SMART" id="SM00710">
    <property type="entry name" value="PbH1"/>
    <property type="match status" value="9"/>
</dbReference>
<dbReference type="InterPro" id="IPR053868">
    <property type="entry name" value="Pel9A-like_beta_helix"/>
</dbReference>
<dbReference type="SUPFAM" id="SSF51126">
    <property type="entry name" value="Pectin lyase-like"/>
    <property type="match status" value="1"/>
</dbReference>
<evidence type="ECO:0000259" key="10">
    <source>
        <dbReference type="Pfam" id="PF22842"/>
    </source>
</evidence>
<evidence type="ECO:0000256" key="7">
    <source>
        <dbReference type="ARBA" id="ARBA00023239"/>
    </source>
</evidence>
<gene>
    <name evidence="11" type="ORF">SAMN02746064_02045</name>
</gene>
<protein>
    <submittedName>
        <fullName evidence="11">Right handed beta helix region</fullName>
    </submittedName>
</protein>
<evidence type="ECO:0000256" key="4">
    <source>
        <dbReference type="ARBA" id="ARBA00022723"/>
    </source>
</evidence>
<dbReference type="PANTHER" id="PTHR40088">
    <property type="entry name" value="PECTATE LYASE (EUROFUNG)"/>
    <property type="match status" value="1"/>
</dbReference>
<feature type="domain" description="Right handed beta helix" evidence="9">
    <location>
        <begin position="148"/>
        <end position="310"/>
    </location>
</feature>
<dbReference type="GO" id="GO:0046872">
    <property type="term" value="F:metal ion binding"/>
    <property type="evidence" value="ECO:0007669"/>
    <property type="project" value="UniProtKB-KW"/>
</dbReference>
<dbReference type="RefSeq" id="WP_073271689.1">
    <property type="nucleotide sequence ID" value="NZ_FQTU01000017.1"/>
</dbReference>
<dbReference type="Pfam" id="PF13229">
    <property type="entry name" value="Beta_helix"/>
    <property type="match status" value="1"/>
</dbReference>